<sequence length="289" mass="33205">MATFEKIKKELNDAKDRLNKAEEKLKEFKEGWKEKKIWELEKRLDDGEERNVEQRKGWVKKLQDAFVNFEEKGVSEDPNWNNSESIHAWIKHFKRNPDIQPSKFVSSFGSIFPLKGRENTIQTLWNGTDSRNGMYRRFAMRKIRDRSLHPIPILVGGPGTGKSRILQEFPELLYNYAQQYPDDCELKNVICGNKILAINVTFGNGSNVDTTDTEIGGEALVGCKQSSEKILVRSIIRAVGGLSCSSSERFYVPILSGTIQGPLEAFVRESTYLFLRLPLRRLRDDETEK</sequence>
<evidence type="ECO:0000256" key="1">
    <source>
        <dbReference type="SAM" id="Coils"/>
    </source>
</evidence>
<protein>
    <submittedName>
        <fullName evidence="2">13261_t:CDS:1</fullName>
    </submittedName>
</protein>
<organism evidence="2 3">
    <name type="scientific">Funneliformis mosseae</name>
    <name type="common">Endomycorrhizal fungus</name>
    <name type="synonym">Glomus mosseae</name>
    <dbReference type="NCBI Taxonomy" id="27381"/>
    <lineage>
        <taxon>Eukaryota</taxon>
        <taxon>Fungi</taxon>
        <taxon>Fungi incertae sedis</taxon>
        <taxon>Mucoromycota</taxon>
        <taxon>Glomeromycotina</taxon>
        <taxon>Glomeromycetes</taxon>
        <taxon>Glomerales</taxon>
        <taxon>Glomeraceae</taxon>
        <taxon>Funneliformis</taxon>
    </lineage>
</organism>
<feature type="coiled-coil region" evidence="1">
    <location>
        <begin position="1"/>
        <end position="31"/>
    </location>
</feature>
<evidence type="ECO:0000313" key="3">
    <source>
        <dbReference type="Proteomes" id="UP000789375"/>
    </source>
</evidence>
<keyword evidence="3" id="KW-1185">Reference proteome</keyword>
<reference evidence="2" key="1">
    <citation type="submission" date="2021-06" db="EMBL/GenBank/DDBJ databases">
        <authorList>
            <person name="Kallberg Y."/>
            <person name="Tangrot J."/>
            <person name="Rosling A."/>
        </authorList>
    </citation>
    <scope>NUCLEOTIDE SEQUENCE</scope>
    <source>
        <strain evidence="2">87-6 pot B 2015</strain>
    </source>
</reference>
<proteinExistence type="predicted"/>
<dbReference type="AlphaFoldDB" id="A0A9N9BJI6"/>
<dbReference type="EMBL" id="CAJVPP010001652">
    <property type="protein sequence ID" value="CAG8566756.1"/>
    <property type="molecule type" value="Genomic_DNA"/>
</dbReference>
<name>A0A9N9BJI6_FUNMO</name>
<evidence type="ECO:0000313" key="2">
    <source>
        <dbReference type="EMBL" id="CAG8566756.1"/>
    </source>
</evidence>
<dbReference type="Proteomes" id="UP000789375">
    <property type="component" value="Unassembled WGS sequence"/>
</dbReference>
<keyword evidence="1" id="KW-0175">Coiled coil</keyword>
<comment type="caution">
    <text evidence="2">The sequence shown here is derived from an EMBL/GenBank/DDBJ whole genome shotgun (WGS) entry which is preliminary data.</text>
</comment>
<accession>A0A9N9BJI6</accession>
<gene>
    <name evidence="2" type="ORF">FMOSSE_LOCUS7244</name>
</gene>